<evidence type="ECO:0000313" key="3">
    <source>
        <dbReference type="EMBL" id="VEL28222.1"/>
    </source>
</evidence>
<reference evidence="3" key="1">
    <citation type="submission" date="2018-11" db="EMBL/GenBank/DDBJ databases">
        <authorList>
            <consortium name="Pathogen Informatics"/>
        </authorList>
    </citation>
    <scope>NUCLEOTIDE SEQUENCE</scope>
</reference>
<keyword evidence="2" id="KW-0472">Membrane</keyword>
<evidence type="ECO:0000256" key="1">
    <source>
        <dbReference type="SAM" id="MobiDB-lite"/>
    </source>
</evidence>
<dbReference type="AlphaFoldDB" id="A0A3S5ATS4"/>
<sequence length="109" mass="12575">MPDYTDSHCSKNKDQHSGDVNTPTRRSSSHSTTPVSLTKSRFYRGWRYFRLIAIGPNSHGTGEFALGGVDFYGQVISTHKTVCNLIFALFILYFFRLFFLQIRRETGFR</sequence>
<keyword evidence="2" id="KW-0812">Transmembrane</keyword>
<evidence type="ECO:0000256" key="2">
    <source>
        <dbReference type="SAM" id="Phobius"/>
    </source>
</evidence>
<accession>A0A3S5ATS4</accession>
<dbReference type="Proteomes" id="UP000784294">
    <property type="component" value="Unassembled WGS sequence"/>
</dbReference>
<feature type="region of interest" description="Disordered" evidence="1">
    <location>
        <begin position="1"/>
        <end position="36"/>
    </location>
</feature>
<dbReference type="EMBL" id="CAAALY010093281">
    <property type="protein sequence ID" value="VEL28222.1"/>
    <property type="molecule type" value="Genomic_DNA"/>
</dbReference>
<proteinExistence type="predicted"/>
<keyword evidence="2" id="KW-1133">Transmembrane helix</keyword>
<feature type="transmembrane region" description="Helical" evidence="2">
    <location>
        <begin position="85"/>
        <end position="102"/>
    </location>
</feature>
<feature type="compositionally biased region" description="Basic and acidic residues" evidence="1">
    <location>
        <begin position="1"/>
        <end position="17"/>
    </location>
</feature>
<keyword evidence="4" id="KW-1185">Reference proteome</keyword>
<comment type="caution">
    <text evidence="3">The sequence shown here is derived from an EMBL/GenBank/DDBJ whole genome shotgun (WGS) entry which is preliminary data.</text>
</comment>
<gene>
    <name evidence="3" type="ORF">PXEA_LOCUS21662</name>
</gene>
<feature type="compositionally biased region" description="Low complexity" evidence="1">
    <location>
        <begin position="22"/>
        <end position="36"/>
    </location>
</feature>
<protein>
    <submittedName>
        <fullName evidence="3">Uncharacterized protein</fullName>
    </submittedName>
</protein>
<name>A0A3S5ATS4_9PLAT</name>
<organism evidence="3 4">
    <name type="scientific">Protopolystoma xenopodis</name>
    <dbReference type="NCBI Taxonomy" id="117903"/>
    <lineage>
        <taxon>Eukaryota</taxon>
        <taxon>Metazoa</taxon>
        <taxon>Spiralia</taxon>
        <taxon>Lophotrochozoa</taxon>
        <taxon>Platyhelminthes</taxon>
        <taxon>Monogenea</taxon>
        <taxon>Polyopisthocotylea</taxon>
        <taxon>Polystomatidea</taxon>
        <taxon>Polystomatidae</taxon>
        <taxon>Protopolystoma</taxon>
    </lineage>
</organism>
<evidence type="ECO:0000313" key="4">
    <source>
        <dbReference type="Proteomes" id="UP000784294"/>
    </source>
</evidence>